<accession>A0A5R9KYV5</accession>
<dbReference type="Proteomes" id="UP000306402">
    <property type="component" value="Unassembled WGS sequence"/>
</dbReference>
<organism evidence="2 3">
    <name type="scientific">Dyadobacter luticola</name>
    <dbReference type="NCBI Taxonomy" id="1979387"/>
    <lineage>
        <taxon>Bacteria</taxon>
        <taxon>Pseudomonadati</taxon>
        <taxon>Bacteroidota</taxon>
        <taxon>Cytophagia</taxon>
        <taxon>Cytophagales</taxon>
        <taxon>Spirosomataceae</taxon>
        <taxon>Dyadobacter</taxon>
    </lineage>
</organism>
<name>A0A5R9KYV5_9BACT</name>
<feature type="transmembrane region" description="Helical" evidence="1">
    <location>
        <begin position="205"/>
        <end position="224"/>
    </location>
</feature>
<proteinExistence type="predicted"/>
<dbReference type="OrthoDB" id="6385003at2"/>
<keyword evidence="3" id="KW-1185">Reference proteome</keyword>
<sequence>MPWLTGLTATLSLFIDFRTFPDFLQLISFDHKNRGMNRLAKTIRFSIKNIVLALLSLIGVGIVLRRIYALWPVLMHTEELPVTAPKSNSPFGNLDDIFVGHPLLTLIHILPALLFVILGPVQFSQKIRRRHPRWHRLSGRVFVICSSIIGLTGLWMSFFMRAIGGFTQAAATALFSVFFLIALFQAFRHIRERNIALHREWMVRVYAIGLAVATIRLVNALLFATSPWTGLALADFFGTGFWIGFVGHLIGAEVWINCTRSSARKPVLFPEHTAA</sequence>
<feature type="transmembrane region" description="Helical" evidence="1">
    <location>
        <begin position="141"/>
        <end position="160"/>
    </location>
</feature>
<dbReference type="AlphaFoldDB" id="A0A5R9KYV5"/>
<protein>
    <submittedName>
        <fullName evidence="2">DUF2306 domain-containing protein</fullName>
    </submittedName>
</protein>
<dbReference type="InterPro" id="IPR018750">
    <property type="entry name" value="DUF2306_membrane"/>
</dbReference>
<evidence type="ECO:0000256" key="1">
    <source>
        <dbReference type="SAM" id="Phobius"/>
    </source>
</evidence>
<keyword evidence="1" id="KW-1133">Transmembrane helix</keyword>
<gene>
    <name evidence="2" type="ORF">FEN17_18725</name>
</gene>
<evidence type="ECO:0000313" key="3">
    <source>
        <dbReference type="Proteomes" id="UP000306402"/>
    </source>
</evidence>
<feature type="transmembrane region" description="Helical" evidence="1">
    <location>
        <begin position="50"/>
        <end position="71"/>
    </location>
</feature>
<dbReference type="Pfam" id="PF10067">
    <property type="entry name" value="DUF2306"/>
    <property type="match status" value="1"/>
</dbReference>
<feature type="transmembrane region" description="Helical" evidence="1">
    <location>
        <begin position="166"/>
        <end position="184"/>
    </location>
</feature>
<keyword evidence="1" id="KW-0812">Transmembrane</keyword>
<feature type="transmembrane region" description="Helical" evidence="1">
    <location>
        <begin position="236"/>
        <end position="256"/>
    </location>
</feature>
<dbReference type="EMBL" id="VCEJ01000004">
    <property type="protein sequence ID" value="TLV01463.1"/>
    <property type="molecule type" value="Genomic_DNA"/>
</dbReference>
<feature type="transmembrane region" description="Helical" evidence="1">
    <location>
        <begin position="97"/>
        <end position="121"/>
    </location>
</feature>
<dbReference type="RefSeq" id="WP_138366834.1">
    <property type="nucleotide sequence ID" value="NZ_VCEJ01000004.1"/>
</dbReference>
<evidence type="ECO:0000313" key="2">
    <source>
        <dbReference type="EMBL" id="TLV01463.1"/>
    </source>
</evidence>
<reference evidence="2 3" key="1">
    <citation type="submission" date="2019-05" db="EMBL/GenBank/DDBJ databases">
        <authorList>
            <person name="Qu J.-H."/>
        </authorList>
    </citation>
    <scope>NUCLEOTIDE SEQUENCE [LARGE SCALE GENOMIC DNA]</scope>
    <source>
        <strain evidence="2 3">T17</strain>
    </source>
</reference>
<keyword evidence="1" id="KW-0472">Membrane</keyword>
<comment type="caution">
    <text evidence="2">The sequence shown here is derived from an EMBL/GenBank/DDBJ whole genome shotgun (WGS) entry which is preliminary data.</text>
</comment>